<dbReference type="InterPro" id="IPR009003">
    <property type="entry name" value="Peptidase_S1_PA"/>
</dbReference>
<dbReference type="PANTHER" id="PTHR43343">
    <property type="entry name" value="PEPTIDASE S12"/>
    <property type="match status" value="1"/>
</dbReference>
<dbReference type="Pfam" id="PF13365">
    <property type="entry name" value="Trypsin_2"/>
    <property type="match status" value="1"/>
</dbReference>
<feature type="signal peptide" evidence="4">
    <location>
        <begin position="1"/>
        <end position="38"/>
    </location>
</feature>
<name>C8X7U8_NAKMY</name>
<evidence type="ECO:0000313" key="6">
    <source>
        <dbReference type="EMBL" id="ACV80951.1"/>
    </source>
</evidence>
<dbReference type="Gene3D" id="2.30.42.10">
    <property type="match status" value="1"/>
</dbReference>
<dbReference type="SUPFAM" id="SSF50156">
    <property type="entry name" value="PDZ domain-like"/>
    <property type="match status" value="1"/>
</dbReference>
<gene>
    <name evidence="6" type="ordered locus">Namu_4674</name>
</gene>
<feature type="domain" description="PDZ" evidence="5">
    <location>
        <begin position="322"/>
        <end position="382"/>
    </location>
</feature>
<dbReference type="InterPro" id="IPR001940">
    <property type="entry name" value="Peptidase_S1C"/>
</dbReference>
<dbReference type="Pfam" id="PF13180">
    <property type="entry name" value="PDZ_2"/>
    <property type="match status" value="1"/>
</dbReference>
<feature type="chain" id="PRO_5002994319" evidence="4">
    <location>
        <begin position="39"/>
        <end position="423"/>
    </location>
</feature>
<evidence type="ECO:0000259" key="5">
    <source>
        <dbReference type="PROSITE" id="PS50106"/>
    </source>
</evidence>
<reference evidence="6 7" key="2">
    <citation type="journal article" date="2010" name="Stand. Genomic Sci.">
        <title>Complete genome sequence of Nakamurella multipartita type strain (Y-104).</title>
        <authorList>
            <person name="Tice H."/>
            <person name="Mayilraj S."/>
            <person name="Sims D."/>
            <person name="Lapidus A."/>
            <person name="Nolan M."/>
            <person name="Lucas S."/>
            <person name="Glavina Del Rio T."/>
            <person name="Copeland A."/>
            <person name="Cheng J.F."/>
            <person name="Meincke L."/>
            <person name="Bruce D."/>
            <person name="Goodwin L."/>
            <person name="Pitluck S."/>
            <person name="Ivanova N."/>
            <person name="Mavromatis K."/>
            <person name="Ovchinnikova G."/>
            <person name="Pati A."/>
            <person name="Chen A."/>
            <person name="Palaniappan K."/>
            <person name="Land M."/>
            <person name="Hauser L."/>
            <person name="Chang Y.J."/>
            <person name="Jeffries C.D."/>
            <person name="Detter J.C."/>
            <person name="Brettin T."/>
            <person name="Rohde M."/>
            <person name="Goker M."/>
            <person name="Bristow J."/>
            <person name="Eisen J.A."/>
            <person name="Markowitz V."/>
            <person name="Hugenholtz P."/>
            <person name="Kyrpides N.C."/>
            <person name="Klenk H.P."/>
            <person name="Chen F."/>
        </authorList>
    </citation>
    <scope>NUCLEOTIDE SEQUENCE [LARGE SCALE GENOMIC DNA]</scope>
    <source>
        <strain evidence="7">ATCC 700099 / DSM 44233 / CIP 104796 / JCM 9543 / NBRC 105858 / Y-104</strain>
    </source>
</reference>
<keyword evidence="2" id="KW-0378">Hydrolase</keyword>
<dbReference type="AlphaFoldDB" id="C8X7U8"/>
<keyword evidence="7" id="KW-1185">Reference proteome</keyword>
<dbReference type="InterPro" id="IPR036034">
    <property type="entry name" value="PDZ_sf"/>
</dbReference>
<dbReference type="RefSeq" id="WP_015749765.1">
    <property type="nucleotide sequence ID" value="NC_013235.1"/>
</dbReference>
<dbReference type="KEGG" id="nml:Namu_4674"/>
<evidence type="ECO:0000256" key="1">
    <source>
        <dbReference type="ARBA" id="ARBA00022670"/>
    </source>
</evidence>
<dbReference type="SUPFAM" id="SSF50494">
    <property type="entry name" value="Trypsin-like serine proteases"/>
    <property type="match status" value="1"/>
</dbReference>
<evidence type="ECO:0000256" key="2">
    <source>
        <dbReference type="ARBA" id="ARBA00022801"/>
    </source>
</evidence>
<proteinExistence type="predicted"/>
<dbReference type="GO" id="GO:0004252">
    <property type="term" value="F:serine-type endopeptidase activity"/>
    <property type="evidence" value="ECO:0007669"/>
    <property type="project" value="InterPro"/>
</dbReference>
<evidence type="ECO:0000313" key="7">
    <source>
        <dbReference type="Proteomes" id="UP000002218"/>
    </source>
</evidence>
<feature type="region of interest" description="Disordered" evidence="3">
    <location>
        <begin position="85"/>
        <end position="106"/>
    </location>
</feature>
<organism evidence="6 7">
    <name type="scientific">Nakamurella multipartita (strain ATCC 700099 / DSM 44233 / CIP 104796 / JCM 9543 / NBRC 105858 / Y-104)</name>
    <name type="common">Microsphaera multipartita</name>
    <dbReference type="NCBI Taxonomy" id="479431"/>
    <lineage>
        <taxon>Bacteria</taxon>
        <taxon>Bacillati</taxon>
        <taxon>Actinomycetota</taxon>
        <taxon>Actinomycetes</taxon>
        <taxon>Nakamurellales</taxon>
        <taxon>Nakamurellaceae</taxon>
        <taxon>Nakamurella</taxon>
    </lineage>
</organism>
<evidence type="ECO:0000256" key="3">
    <source>
        <dbReference type="SAM" id="MobiDB-lite"/>
    </source>
</evidence>
<dbReference type="eggNOG" id="COG0265">
    <property type="taxonomic scope" value="Bacteria"/>
</dbReference>
<dbReference type="Gene3D" id="2.40.10.120">
    <property type="match status" value="1"/>
</dbReference>
<keyword evidence="1" id="KW-0645">Protease</keyword>
<dbReference type="PANTHER" id="PTHR43343:SF3">
    <property type="entry name" value="PROTEASE DO-LIKE 8, CHLOROPLASTIC"/>
    <property type="match status" value="1"/>
</dbReference>
<dbReference type="InterPro" id="IPR001478">
    <property type="entry name" value="PDZ"/>
</dbReference>
<sequence precursor="true">MEQAVQHRGRKPLMAAGALGVAAALGLAAAFGGTTAVAGTPTAVQGLAATASLPNPYGGGSSSGSGGYGGYGGYGVDPFGGSGGSTGNGYSGGSSGNSSGSSGQAPTANQQVGLVYIDTVLGYQDAAAAGTGLVLTSNGQILTNNHVIEGSTSITVTIVTTGQTYQASVVGTDVQDDIAVLQLGDASGLTTANFGTSADLQVGESVVGVGNAGGDGGTPSAAAGVVSALNQTITTQAEGSAAGETLTGLIETTADIQSGDSGGPLFDANDEVVGIDTAAEVVAGQSENGYAIPIDTALGIAKQIITGDESDGVRIGYPAFLGVQVQSAATAGTGTGRSRSGSSSTGTAGALIGGVVSGSPAEQAGLTAGDTVTGIDDRAVSSADGLSTALAAHNPGDRVSVTWVDSSGAKHSATVTLAQGPAA</sequence>
<feature type="compositionally biased region" description="Gly residues" evidence="3">
    <location>
        <begin position="85"/>
        <end position="95"/>
    </location>
</feature>
<protein>
    <submittedName>
        <fullName evidence="6">Peptidase S1 and S6 chymotrypsin/Hap</fullName>
    </submittedName>
</protein>
<dbReference type="PRINTS" id="PR00834">
    <property type="entry name" value="PROTEASES2C"/>
</dbReference>
<dbReference type="InParanoid" id="C8X7U8"/>
<accession>C8X7U8</accession>
<dbReference type="STRING" id="479431.Namu_4674"/>
<evidence type="ECO:0000256" key="4">
    <source>
        <dbReference type="SAM" id="SignalP"/>
    </source>
</evidence>
<dbReference type="Proteomes" id="UP000002218">
    <property type="component" value="Chromosome"/>
</dbReference>
<reference evidence="7" key="1">
    <citation type="submission" date="2009-09" db="EMBL/GenBank/DDBJ databases">
        <title>The complete genome of Nakamurella multipartita DSM 44233.</title>
        <authorList>
            <consortium name="US DOE Joint Genome Institute (JGI-PGF)"/>
            <person name="Lucas S."/>
            <person name="Copeland A."/>
            <person name="Lapidus A."/>
            <person name="Glavina del Rio T."/>
            <person name="Dalin E."/>
            <person name="Tice H."/>
            <person name="Bruce D."/>
            <person name="Goodwin L."/>
            <person name="Pitluck S."/>
            <person name="Kyrpides N."/>
            <person name="Mavromatis K."/>
            <person name="Ivanova N."/>
            <person name="Ovchinnikova G."/>
            <person name="Sims D."/>
            <person name="Meincke L."/>
            <person name="Brettin T."/>
            <person name="Detter J.C."/>
            <person name="Han C."/>
            <person name="Larimer F."/>
            <person name="Land M."/>
            <person name="Hauser L."/>
            <person name="Markowitz V."/>
            <person name="Cheng J.-F."/>
            <person name="Hugenholtz P."/>
            <person name="Woyke T."/>
            <person name="Wu D."/>
            <person name="Klenk H.-P."/>
            <person name="Eisen J.A."/>
        </authorList>
    </citation>
    <scope>NUCLEOTIDE SEQUENCE [LARGE SCALE GENOMIC DNA]</scope>
    <source>
        <strain evidence="7">ATCC 700099 / DSM 44233 / CIP 104796 / JCM 9543 / NBRC 105858 / Y-104</strain>
    </source>
</reference>
<dbReference type="PROSITE" id="PS50106">
    <property type="entry name" value="PDZ"/>
    <property type="match status" value="1"/>
</dbReference>
<dbReference type="InterPro" id="IPR051201">
    <property type="entry name" value="Chloro_Bact_Ser_Proteases"/>
</dbReference>
<dbReference type="HOGENOM" id="CLU_020120_3_0_11"/>
<dbReference type="GO" id="GO:0006508">
    <property type="term" value="P:proteolysis"/>
    <property type="evidence" value="ECO:0007669"/>
    <property type="project" value="UniProtKB-KW"/>
</dbReference>
<dbReference type="EMBL" id="CP001737">
    <property type="protein sequence ID" value="ACV80951.1"/>
    <property type="molecule type" value="Genomic_DNA"/>
</dbReference>
<dbReference type="SMART" id="SM00228">
    <property type="entry name" value="PDZ"/>
    <property type="match status" value="1"/>
</dbReference>
<keyword evidence="4" id="KW-0732">Signal</keyword>